<dbReference type="NCBIfam" id="TIGR02565">
    <property type="entry name" value="cas_Csy2"/>
    <property type="match status" value="1"/>
</dbReference>
<dbReference type="InterPro" id="IPR013398">
    <property type="entry name" value="CRISPR-assoc_prot_Csy2"/>
</dbReference>
<dbReference type="EMBL" id="JAVFKN010000003">
    <property type="protein sequence ID" value="MDQ5767690.1"/>
    <property type="molecule type" value="Genomic_DNA"/>
</dbReference>
<dbReference type="Pfam" id="PF09614">
    <property type="entry name" value="Cas_Csy2"/>
    <property type="match status" value="1"/>
</dbReference>
<proteinExistence type="predicted"/>
<reference evidence="2 3" key="1">
    <citation type="submission" date="2023-08" db="EMBL/GenBank/DDBJ databases">
        <title>New molecular markers tilS and rpoB for phylogenetic and monitoring studies of the genus Thiothrix biodiversity.</title>
        <authorList>
            <person name="Ravin N.V."/>
            <person name="Smolyakov D."/>
            <person name="Markov N.D."/>
            <person name="Beletsky A.V."/>
            <person name="Mardanov A.V."/>
            <person name="Rudenko T.S."/>
            <person name="Grabovich M.Y."/>
        </authorList>
    </citation>
    <scope>NUCLEOTIDE SEQUENCE</scope>
    <source>
        <strain evidence="2">DNT52</strain>
        <strain evidence="1 3">H33</strain>
    </source>
</reference>
<evidence type="ECO:0000313" key="1">
    <source>
        <dbReference type="EMBL" id="MDQ5767690.1"/>
    </source>
</evidence>
<dbReference type="EMBL" id="CP133217">
    <property type="protein sequence ID" value="WML85496.1"/>
    <property type="molecule type" value="Genomic_DNA"/>
</dbReference>
<protein>
    <submittedName>
        <fullName evidence="2">Type I-F CRISPR-associated protein Csy2</fullName>
    </submittedName>
</protein>
<sequence length="289" mass="32303">MSQYVLLKHLRVQNANAIASPFTFGFPAVTAFMGLAHALQRHLNPTADPDELLIRGVGIASHAFTMQDHQENYSRTLRLTANPLDKDGNRPSFVEEGRCHLTVSLVLEVDNLPDGRPLERLLAQFEPLLLARCKLAGGDILSVGAVQTLKDDKASLRCVMPSYVLMERRELMQEAMANGQDALDALHGFLQIRHTSERIKEGEDKATWHSQRARSGWLVPIATGFHALTEAGVAEQQRDSDTPHRFAESLVTLGEFVMPYRLDNLAALVWRYRHDGDFYTCTQQSRAAS</sequence>
<dbReference type="AlphaFoldDB" id="A0AA51MM05"/>
<organism evidence="2">
    <name type="scientific">Thiothrix subterranea</name>
    <dbReference type="NCBI Taxonomy" id="2735563"/>
    <lineage>
        <taxon>Bacteria</taxon>
        <taxon>Pseudomonadati</taxon>
        <taxon>Pseudomonadota</taxon>
        <taxon>Gammaproteobacteria</taxon>
        <taxon>Thiotrichales</taxon>
        <taxon>Thiotrichaceae</taxon>
        <taxon>Thiothrix</taxon>
    </lineage>
</organism>
<name>A0AA51MM05_9GAMM</name>
<dbReference type="RefSeq" id="WP_308133842.1">
    <property type="nucleotide sequence ID" value="NZ_CP133197.1"/>
</dbReference>
<dbReference type="Proteomes" id="UP001223336">
    <property type="component" value="Unassembled WGS sequence"/>
</dbReference>
<dbReference type="Proteomes" id="UP001229862">
    <property type="component" value="Chromosome"/>
</dbReference>
<accession>A0AA51MM05</accession>
<gene>
    <name evidence="2" type="primary">csy2</name>
    <name evidence="1" type="ORF">RCC75_04080</name>
    <name evidence="2" type="ORF">RCG00_14455</name>
</gene>
<evidence type="ECO:0000313" key="3">
    <source>
        <dbReference type="Proteomes" id="UP001223336"/>
    </source>
</evidence>
<keyword evidence="3" id="KW-1185">Reference proteome</keyword>
<dbReference type="CDD" id="cd09736">
    <property type="entry name" value="Csy2_I-F"/>
    <property type="match status" value="1"/>
</dbReference>
<evidence type="ECO:0000313" key="2">
    <source>
        <dbReference type="EMBL" id="WML85496.1"/>
    </source>
</evidence>